<feature type="domain" description="HTH tetR-type" evidence="5">
    <location>
        <begin position="11"/>
        <end position="71"/>
    </location>
</feature>
<dbReference type="Proteomes" id="UP000579153">
    <property type="component" value="Unassembled WGS sequence"/>
</dbReference>
<dbReference type="InterPro" id="IPR001647">
    <property type="entry name" value="HTH_TetR"/>
</dbReference>
<keyword evidence="3" id="KW-0804">Transcription</keyword>
<keyword evidence="2 4" id="KW-0238">DNA-binding</keyword>
<evidence type="ECO:0000313" key="6">
    <source>
        <dbReference type="EMBL" id="MBB5781964.1"/>
    </source>
</evidence>
<dbReference type="PROSITE" id="PS50977">
    <property type="entry name" value="HTH_TETR_2"/>
    <property type="match status" value="1"/>
</dbReference>
<accession>A0A7W9LFK0</accession>
<dbReference type="InterPro" id="IPR023772">
    <property type="entry name" value="DNA-bd_HTH_TetR-type_CS"/>
</dbReference>
<feature type="DNA-binding region" description="H-T-H motif" evidence="4">
    <location>
        <begin position="34"/>
        <end position="53"/>
    </location>
</feature>
<name>A0A7W9LFK0_9ACTN</name>
<dbReference type="EMBL" id="JACHMB010000001">
    <property type="protein sequence ID" value="MBB5781964.1"/>
    <property type="molecule type" value="Genomic_DNA"/>
</dbReference>
<reference evidence="6 7" key="1">
    <citation type="submission" date="2020-08" db="EMBL/GenBank/DDBJ databases">
        <title>Sequencing the genomes of 1000 actinobacteria strains.</title>
        <authorList>
            <person name="Klenk H.-P."/>
        </authorList>
    </citation>
    <scope>NUCLEOTIDE SEQUENCE [LARGE SCALE GENOMIC DNA]</scope>
    <source>
        <strain evidence="6 7">DSM 45507</strain>
    </source>
</reference>
<dbReference type="PROSITE" id="PS01081">
    <property type="entry name" value="HTH_TETR_1"/>
    <property type="match status" value="1"/>
</dbReference>
<dbReference type="Pfam" id="PF00440">
    <property type="entry name" value="TetR_N"/>
    <property type="match status" value="1"/>
</dbReference>
<dbReference type="InterPro" id="IPR050109">
    <property type="entry name" value="HTH-type_TetR-like_transc_reg"/>
</dbReference>
<dbReference type="GO" id="GO:0000976">
    <property type="term" value="F:transcription cis-regulatory region binding"/>
    <property type="evidence" value="ECO:0007669"/>
    <property type="project" value="TreeGrafter"/>
</dbReference>
<dbReference type="GO" id="GO:0003700">
    <property type="term" value="F:DNA-binding transcription factor activity"/>
    <property type="evidence" value="ECO:0007669"/>
    <property type="project" value="TreeGrafter"/>
</dbReference>
<evidence type="ECO:0000256" key="3">
    <source>
        <dbReference type="ARBA" id="ARBA00023163"/>
    </source>
</evidence>
<gene>
    <name evidence="6" type="ORF">HD596_008720</name>
</gene>
<proteinExistence type="predicted"/>
<comment type="caution">
    <text evidence="6">The sequence shown here is derived from an EMBL/GenBank/DDBJ whole genome shotgun (WGS) entry which is preliminary data.</text>
</comment>
<evidence type="ECO:0000259" key="5">
    <source>
        <dbReference type="PROSITE" id="PS50977"/>
    </source>
</evidence>
<keyword evidence="1" id="KW-0805">Transcription regulation</keyword>
<dbReference type="SUPFAM" id="SSF46689">
    <property type="entry name" value="Homeodomain-like"/>
    <property type="match status" value="1"/>
</dbReference>
<evidence type="ECO:0000256" key="4">
    <source>
        <dbReference type="PROSITE-ProRule" id="PRU00335"/>
    </source>
</evidence>
<keyword evidence="7" id="KW-1185">Reference proteome</keyword>
<dbReference type="RefSeq" id="WP_185075165.1">
    <property type="nucleotide sequence ID" value="NZ_JACHMB010000001.1"/>
</dbReference>
<evidence type="ECO:0000256" key="1">
    <source>
        <dbReference type="ARBA" id="ARBA00023015"/>
    </source>
</evidence>
<dbReference type="AlphaFoldDB" id="A0A7W9LFK0"/>
<evidence type="ECO:0000313" key="7">
    <source>
        <dbReference type="Proteomes" id="UP000579153"/>
    </source>
</evidence>
<dbReference type="PRINTS" id="PR00455">
    <property type="entry name" value="HTHTETR"/>
</dbReference>
<organism evidence="6 7">
    <name type="scientific">Nonomuraea jabiensis</name>
    <dbReference type="NCBI Taxonomy" id="882448"/>
    <lineage>
        <taxon>Bacteria</taxon>
        <taxon>Bacillati</taxon>
        <taxon>Actinomycetota</taxon>
        <taxon>Actinomycetes</taxon>
        <taxon>Streptosporangiales</taxon>
        <taxon>Streptosporangiaceae</taxon>
        <taxon>Nonomuraea</taxon>
    </lineage>
</organism>
<sequence>MGEQAAEAVDMTARARMREAAMRLFAEKGYAATSVTDIAKAARVSGGLIRHHFGSKAGLRQACDQAVVAELAQIKEQNLARMAKGLEPILDRRRAELGRYLGRSVLDGSEFGAQTFRNGVDLLEQYFRANPVTGVQDVRGFAAAVHAFTIGTEAMYEVIAAALDADPDDPATLYRVHHVAAQVYSSPITVPGIAEVRPGVPADQEGTVA</sequence>
<protein>
    <submittedName>
        <fullName evidence="6">AcrR family transcriptional regulator</fullName>
    </submittedName>
</protein>
<evidence type="ECO:0000256" key="2">
    <source>
        <dbReference type="ARBA" id="ARBA00023125"/>
    </source>
</evidence>
<dbReference type="InterPro" id="IPR009057">
    <property type="entry name" value="Homeodomain-like_sf"/>
</dbReference>
<dbReference type="Gene3D" id="1.10.357.10">
    <property type="entry name" value="Tetracycline Repressor, domain 2"/>
    <property type="match status" value="1"/>
</dbReference>
<dbReference type="PANTHER" id="PTHR30055:SF234">
    <property type="entry name" value="HTH-TYPE TRANSCRIPTIONAL REGULATOR BETI"/>
    <property type="match status" value="1"/>
</dbReference>
<dbReference type="PANTHER" id="PTHR30055">
    <property type="entry name" value="HTH-TYPE TRANSCRIPTIONAL REGULATOR RUTR"/>
    <property type="match status" value="1"/>
</dbReference>